<dbReference type="EMBL" id="CP002156">
    <property type="protein sequence ID" value="ADM08203.1"/>
    <property type="molecule type" value="Genomic_DNA"/>
</dbReference>
<dbReference type="Gene3D" id="1.10.30.50">
    <property type="match status" value="1"/>
</dbReference>
<reference evidence="1 2" key="2">
    <citation type="journal article" date="2011" name="J. Bacteriol.">
        <title>Complete genome sequence of strain HTCC2503T of Parvularcula bermudensis, the type species of the order "Parvularculales" in the class Alphaproteobacteria.</title>
        <authorList>
            <person name="Oh H.M."/>
            <person name="Kang I."/>
            <person name="Vergin K.L."/>
            <person name="Kang D."/>
            <person name="Rhee K.H."/>
            <person name="Giovannoni S.J."/>
            <person name="Cho J.C."/>
        </authorList>
    </citation>
    <scope>NUCLEOTIDE SEQUENCE [LARGE SCALE GENOMIC DNA]</scope>
    <source>
        <strain evidence="2">ATCC BAA-594 / HTCC2503 / KCTC 12087</strain>
    </source>
</reference>
<dbReference type="eggNOG" id="COG1403">
    <property type="taxonomic scope" value="Bacteria"/>
</dbReference>
<evidence type="ECO:0008006" key="3">
    <source>
        <dbReference type="Google" id="ProtNLM"/>
    </source>
</evidence>
<proteinExistence type="predicted"/>
<gene>
    <name evidence="1" type="ordered locus">PB2503_00612</name>
</gene>
<dbReference type="OrthoDB" id="9816185at2"/>
<dbReference type="RefSeq" id="WP_013299177.1">
    <property type="nucleotide sequence ID" value="NC_014414.1"/>
</dbReference>
<reference evidence="2" key="1">
    <citation type="submission" date="2010-08" db="EMBL/GenBank/DDBJ databases">
        <title>Genome sequence of Parvularcula bermudensis HTCC2503.</title>
        <authorList>
            <person name="Kang D.-M."/>
            <person name="Oh H.-M."/>
            <person name="Cho J.-C."/>
        </authorList>
    </citation>
    <scope>NUCLEOTIDE SEQUENCE [LARGE SCALE GENOMIC DNA]</scope>
    <source>
        <strain evidence="2">ATCC BAA-594 / HTCC2503 / KCTC 12087</strain>
    </source>
</reference>
<keyword evidence="2" id="KW-1185">Reference proteome</keyword>
<dbReference type="Proteomes" id="UP000001302">
    <property type="component" value="Chromosome"/>
</dbReference>
<sequence>MRSIPLLAVDATGVFDEIAAAKRQPRRQRIQAVRSKVLTAYEAYNNVVPEVGGLAKVQMTDKQKHAMRHAYTVETQPMTKLRGELLERTIVARCPFCGIGETSTLDHYLPKEEYPEFSVFPNNLVPSCSVCNTHKRVLIVDEGTSVRMFLHPCYDSIPDENFLSVRVRMEADALILSYGLRQPIGMALVVFQRLRTHFSELKLANRYRRMAFEHLGGQYRSLRRTYGPNKNPKRVAEQLIEGAGDFEDRFGPNYWLARLYRALAADAEFCGGGFEALQVHAQQQ</sequence>
<dbReference type="KEGG" id="pbr:PB2503_00612"/>
<evidence type="ECO:0000313" key="1">
    <source>
        <dbReference type="EMBL" id="ADM08203.1"/>
    </source>
</evidence>
<name>E0TAZ4_PARBH</name>
<protein>
    <recommendedName>
        <fullName evidence="3">HNH endonuclease</fullName>
    </recommendedName>
</protein>
<evidence type="ECO:0000313" key="2">
    <source>
        <dbReference type="Proteomes" id="UP000001302"/>
    </source>
</evidence>
<dbReference type="HOGENOM" id="CLU_069622_0_0_5"/>
<accession>E0TAZ4</accession>
<dbReference type="AlphaFoldDB" id="E0TAZ4"/>
<organism evidence="1 2">
    <name type="scientific">Parvularcula bermudensis (strain ATCC BAA-594 / HTCC2503 / KCTC 12087)</name>
    <dbReference type="NCBI Taxonomy" id="314260"/>
    <lineage>
        <taxon>Bacteria</taxon>
        <taxon>Pseudomonadati</taxon>
        <taxon>Pseudomonadota</taxon>
        <taxon>Alphaproteobacteria</taxon>
        <taxon>Parvularculales</taxon>
        <taxon>Parvularculaceae</taxon>
        <taxon>Parvularcula</taxon>
    </lineage>
</organism>